<dbReference type="STRING" id="51511.ENSCSAVP00000011326"/>
<reference evidence="2" key="3">
    <citation type="submission" date="2025-09" db="UniProtKB">
        <authorList>
            <consortium name="Ensembl"/>
        </authorList>
    </citation>
    <scope>IDENTIFICATION</scope>
</reference>
<protein>
    <recommendedName>
        <fullName evidence="1">Myb-like domain-containing protein</fullName>
    </recommendedName>
</protein>
<dbReference type="eggNOG" id="KOG4834">
    <property type="taxonomic scope" value="Eukaryota"/>
</dbReference>
<dbReference type="GeneTree" id="ENSGT00390000014721"/>
<dbReference type="PANTHER" id="PTHR21397:SF2">
    <property type="entry name" value="CHROMATIN COMPLEXES SUBUNIT BAP18"/>
    <property type="match status" value="1"/>
</dbReference>
<dbReference type="AlphaFoldDB" id="H2Z164"/>
<reference evidence="2" key="2">
    <citation type="submission" date="2025-08" db="UniProtKB">
        <authorList>
            <consortium name="Ensembl"/>
        </authorList>
    </citation>
    <scope>IDENTIFICATION</scope>
</reference>
<dbReference type="InterPro" id="IPR001005">
    <property type="entry name" value="SANT/Myb"/>
</dbReference>
<proteinExistence type="predicted"/>
<dbReference type="CDD" id="cd00167">
    <property type="entry name" value="SANT"/>
    <property type="match status" value="1"/>
</dbReference>
<evidence type="ECO:0000313" key="2">
    <source>
        <dbReference type="Ensembl" id="ENSCSAVP00000011326.1"/>
    </source>
</evidence>
<dbReference type="SUPFAM" id="SSF46689">
    <property type="entry name" value="Homeodomain-like"/>
    <property type="match status" value="1"/>
</dbReference>
<dbReference type="Ensembl" id="ENSCSAVT00000011459.1">
    <property type="protein sequence ID" value="ENSCSAVP00000011326.1"/>
    <property type="gene ID" value="ENSCSAVG00000006629.1"/>
</dbReference>
<reference evidence="3" key="1">
    <citation type="submission" date="2003-08" db="EMBL/GenBank/DDBJ databases">
        <authorList>
            <person name="Birren B."/>
            <person name="Nusbaum C."/>
            <person name="Abebe A."/>
            <person name="Abouelleil A."/>
            <person name="Adekoya E."/>
            <person name="Ait-zahra M."/>
            <person name="Allen N."/>
            <person name="Allen T."/>
            <person name="An P."/>
            <person name="Anderson M."/>
            <person name="Anderson S."/>
            <person name="Arachchi H."/>
            <person name="Armbruster J."/>
            <person name="Bachantsang P."/>
            <person name="Baldwin J."/>
            <person name="Barry A."/>
            <person name="Bayul T."/>
            <person name="Blitshsteyn B."/>
            <person name="Bloom T."/>
            <person name="Blye J."/>
            <person name="Boguslavskiy L."/>
            <person name="Borowsky M."/>
            <person name="Boukhgalter B."/>
            <person name="Brunache A."/>
            <person name="Butler J."/>
            <person name="Calixte N."/>
            <person name="Calvo S."/>
            <person name="Camarata J."/>
            <person name="Campo K."/>
            <person name="Chang J."/>
            <person name="Cheshatsang Y."/>
            <person name="Citroen M."/>
            <person name="Collymore A."/>
            <person name="Considine T."/>
            <person name="Cook A."/>
            <person name="Cooke P."/>
            <person name="Corum B."/>
            <person name="Cuomo C."/>
            <person name="David R."/>
            <person name="Dawoe T."/>
            <person name="Degray S."/>
            <person name="Dodge S."/>
            <person name="Dooley K."/>
            <person name="Dorje P."/>
            <person name="Dorjee K."/>
            <person name="Dorris L."/>
            <person name="Duffey N."/>
            <person name="Dupes A."/>
            <person name="Elkins T."/>
            <person name="Engels R."/>
            <person name="Erickson J."/>
            <person name="Farina A."/>
            <person name="Faro S."/>
            <person name="Ferreira P."/>
            <person name="Fischer H."/>
            <person name="Fitzgerald M."/>
            <person name="Foley K."/>
            <person name="Gage D."/>
            <person name="Galagan J."/>
            <person name="Gearin G."/>
            <person name="Gnerre S."/>
            <person name="Gnirke A."/>
            <person name="Goyette A."/>
            <person name="Graham J."/>
            <person name="Grandbois E."/>
            <person name="Gyaltsen K."/>
            <person name="Hafez N."/>
            <person name="Hagopian D."/>
            <person name="Hagos B."/>
            <person name="Hall J."/>
            <person name="Hatcher B."/>
            <person name="Heller A."/>
            <person name="Higgins H."/>
            <person name="Honan T."/>
            <person name="Horn A."/>
            <person name="Houde N."/>
            <person name="Hughes L."/>
            <person name="Hulme W."/>
            <person name="Husby E."/>
            <person name="Iliev I."/>
            <person name="Jaffe D."/>
            <person name="Jones C."/>
            <person name="Kamal M."/>
            <person name="Kamat A."/>
            <person name="Kamvysselis M."/>
            <person name="Karlsson E."/>
            <person name="Kells C."/>
            <person name="Kieu A."/>
            <person name="Kisner P."/>
            <person name="Kodira C."/>
            <person name="Kulbokas E."/>
            <person name="Labutti K."/>
            <person name="Lama D."/>
            <person name="Landers T."/>
            <person name="Leger J."/>
            <person name="Levine S."/>
            <person name="Lewis D."/>
            <person name="Lewis T."/>
            <person name="Lindblad-toh K."/>
            <person name="Liu X."/>
            <person name="Lokyitsang T."/>
            <person name="Lokyitsang Y."/>
            <person name="Lucien O."/>
            <person name="Lui A."/>
            <person name="Ma L.J."/>
            <person name="Mabbitt R."/>
            <person name="Macdonald J."/>
            <person name="Maclean C."/>
            <person name="Major J."/>
            <person name="Manning J."/>
            <person name="Marabella R."/>
            <person name="Maru K."/>
            <person name="Matthews C."/>
            <person name="Mauceli E."/>
            <person name="Mccarthy M."/>
            <person name="Mcdonough S."/>
            <person name="Mcghee T."/>
            <person name="Meldrim J."/>
            <person name="Meneus L."/>
            <person name="Mesirov J."/>
            <person name="Mihalev A."/>
            <person name="Mihova T."/>
            <person name="Mikkelsen T."/>
            <person name="Mlenga V."/>
            <person name="Moru K."/>
            <person name="Mozes J."/>
            <person name="Mulrain L."/>
            <person name="Munson G."/>
            <person name="Naylor J."/>
            <person name="Newes C."/>
            <person name="Nguyen C."/>
            <person name="Nguyen N."/>
            <person name="Nguyen T."/>
            <person name="Nicol R."/>
            <person name="Nielsen C."/>
            <person name="Nizzari M."/>
            <person name="Norbu C."/>
            <person name="Norbu N."/>
            <person name="O'donnell P."/>
            <person name="Okoawo O."/>
            <person name="O'leary S."/>
            <person name="Omotosho B."/>
            <person name="O'neill K."/>
            <person name="Osman S."/>
            <person name="Parker S."/>
            <person name="Perrin D."/>
            <person name="Phunkhang P."/>
            <person name="Piqani B."/>
            <person name="Purcell S."/>
            <person name="Rachupka T."/>
            <person name="Ramasamy U."/>
            <person name="Rameau R."/>
            <person name="Ray V."/>
            <person name="Raymond C."/>
            <person name="Retta R."/>
            <person name="Richardson S."/>
            <person name="Rise C."/>
            <person name="Rodriguez J."/>
            <person name="Rogers J."/>
            <person name="Rogov P."/>
            <person name="Rutman M."/>
            <person name="Schupbach R."/>
            <person name="Seaman C."/>
            <person name="Settipalli S."/>
            <person name="Sharpe T."/>
            <person name="Sheridan J."/>
            <person name="Sherpa N."/>
            <person name="Shi J."/>
            <person name="Smirnov S."/>
            <person name="Smith C."/>
            <person name="Sougnez C."/>
            <person name="Spencer B."/>
            <person name="Stalker J."/>
            <person name="Stange-thomann N."/>
            <person name="Stavropoulos S."/>
            <person name="Stetson K."/>
            <person name="Stone C."/>
            <person name="Stone S."/>
            <person name="Stubbs M."/>
            <person name="Talamas J."/>
            <person name="Tchuinga P."/>
            <person name="Tenzing P."/>
            <person name="Tesfaye S."/>
            <person name="Theodore J."/>
            <person name="Thoulutsang Y."/>
            <person name="Topham K."/>
            <person name="Towey S."/>
            <person name="Tsamla T."/>
            <person name="Tsomo N."/>
            <person name="Vallee D."/>
            <person name="Vassiliev H."/>
            <person name="Venkataraman V."/>
            <person name="Vinson J."/>
            <person name="Vo A."/>
            <person name="Wade C."/>
            <person name="Wang S."/>
            <person name="Wangchuk T."/>
            <person name="Wangdi T."/>
            <person name="Whittaker C."/>
            <person name="Wilkinson J."/>
            <person name="Wu Y."/>
            <person name="Wyman D."/>
            <person name="Yadav S."/>
            <person name="Yang S."/>
            <person name="Yang X."/>
            <person name="Yeager S."/>
            <person name="Yee E."/>
            <person name="Young G."/>
            <person name="Zainoun J."/>
            <person name="Zembeck L."/>
            <person name="Zimmer A."/>
            <person name="Zody M."/>
            <person name="Lander E."/>
        </authorList>
    </citation>
    <scope>NUCLEOTIDE SEQUENCE [LARGE SCALE GENOMIC DNA]</scope>
</reference>
<accession>H2Z164</accession>
<dbReference type="OMA" id="FIGSQME"/>
<sequence length="203" mass="22085">MDMSSAGKVSQIFISAGDAFTKLAELTMQINTQVEAPPGAKWTDDEIEMLRQAVLKFGTDLNKISEVVKTRSLGQLKNAIKRKIYAEAGIPMAKKQQQSRKRTSNDVIVIDNLPAETVSFDDFTNTLEGTAGKKSRLSGLKTSSDSGLVDVDVENFEDSNSSVKKFDRFIGSQMESRTVGGLSELAVSHPPPLPPFDLVSDPC</sequence>
<evidence type="ECO:0000259" key="1">
    <source>
        <dbReference type="SMART" id="SM00717"/>
    </source>
</evidence>
<dbReference type="Proteomes" id="UP000007875">
    <property type="component" value="Unassembled WGS sequence"/>
</dbReference>
<dbReference type="GO" id="GO:0071339">
    <property type="term" value="C:MLL1 complex"/>
    <property type="evidence" value="ECO:0007669"/>
    <property type="project" value="TreeGrafter"/>
</dbReference>
<dbReference type="Pfam" id="PF00249">
    <property type="entry name" value="Myb_DNA-binding"/>
    <property type="match status" value="1"/>
</dbReference>
<dbReference type="GO" id="GO:0016589">
    <property type="term" value="C:NURF complex"/>
    <property type="evidence" value="ECO:0007669"/>
    <property type="project" value="TreeGrafter"/>
</dbReference>
<dbReference type="InParanoid" id="H2Z164"/>
<evidence type="ECO:0000313" key="3">
    <source>
        <dbReference type="Proteomes" id="UP000007875"/>
    </source>
</evidence>
<dbReference type="SMART" id="SM00717">
    <property type="entry name" value="SANT"/>
    <property type="match status" value="1"/>
</dbReference>
<dbReference type="PANTHER" id="PTHR21397">
    <property type="entry name" value="CHROMATIN COMPLEXES SUBUNIT BAP18-RELATED"/>
    <property type="match status" value="1"/>
</dbReference>
<dbReference type="FunFam" id="1.10.10.60:FF:000452">
    <property type="entry name" value="Chromatin complexes subunit BAP18"/>
    <property type="match status" value="1"/>
</dbReference>
<dbReference type="HOGENOM" id="CLU_104449_0_0_1"/>
<keyword evidence="3" id="KW-1185">Reference proteome</keyword>
<name>H2Z164_CIOSA</name>
<dbReference type="FunCoup" id="H2Z164">
    <property type="interactions" value="88"/>
</dbReference>
<dbReference type="Gene3D" id="1.10.10.60">
    <property type="entry name" value="Homeodomain-like"/>
    <property type="match status" value="1"/>
</dbReference>
<organism evidence="2 3">
    <name type="scientific">Ciona savignyi</name>
    <name type="common">Pacific transparent sea squirt</name>
    <dbReference type="NCBI Taxonomy" id="51511"/>
    <lineage>
        <taxon>Eukaryota</taxon>
        <taxon>Metazoa</taxon>
        <taxon>Chordata</taxon>
        <taxon>Tunicata</taxon>
        <taxon>Ascidiacea</taxon>
        <taxon>Phlebobranchia</taxon>
        <taxon>Cionidae</taxon>
        <taxon>Ciona</taxon>
    </lineage>
</organism>
<feature type="domain" description="Myb-like" evidence="1">
    <location>
        <begin position="38"/>
        <end position="86"/>
    </location>
</feature>
<dbReference type="InterPro" id="IPR009057">
    <property type="entry name" value="Homeodomain-like_sf"/>
</dbReference>